<comment type="caution">
    <text evidence="1">The sequence shown here is derived from an EMBL/GenBank/DDBJ whole genome shotgun (WGS) entry which is preliminary data.</text>
</comment>
<dbReference type="EMBL" id="BJYJ01000025">
    <property type="protein sequence ID" value="GEN77548.1"/>
    <property type="molecule type" value="Genomic_DNA"/>
</dbReference>
<evidence type="ECO:0000313" key="1">
    <source>
        <dbReference type="EMBL" id="GEN77548.1"/>
    </source>
</evidence>
<gene>
    <name evidence="1" type="ORF">CHA01nite_32880</name>
</gene>
<accession>A0A511YQU3</accession>
<reference evidence="1 2" key="1">
    <citation type="submission" date="2019-07" db="EMBL/GenBank/DDBJ databases">
        <title>Whole genome shotgun sequence of Chryseobacterium hagamense NBRC 105253.</title>
        <authorList>
            <person name="Hosoyama A."/>
            <person name="Uohara A."/>
            <person name="Ohji S."/>
            <person name="Ichikawa N."/>
        </authorList>
    </citation>
    <scope>NUCLEOTIDE SEQUENCE [LARGE SCALE GENOMIC DNA]</scope>
    <source>
        <strain evidence="1 2">NBRC 105253</strain>
    </source>
</reference>
<name>A0A511YQU3_9FLAO</name>
<evidence type="ECO:0000313" key="2">
    <source>
        <dbReference type="Proteomes" id="UP000321863"/>
    </source>
</evidence>
<dbReference type="Proteomes" id="UP000321863">
    <property type="component" value="Unassembled WGS sequence"/>
</dbReference>
<protein>
    <submittedName>
        <fullName evidence="1">Uncharacterized protein</fullName>
    </submittedName>
</protein>
<organism evidence="1 2">
    <name type="scientific">Chryseobacterium hagamense</name>
    <dbReference type="NCBI Taxonomy" id="395935"/>
    <lineage>
        <taxon>Bacteria</taxon>
        <taxon>Pseudomonadati</taxon>
        <taxon>Bacteroidota</taxon>
        <taxon>Flavobacteriia</taxon>
        <taxon>Flavobacteriales</taxon>
        <taxon>Weeksellaceae</taxon>
        <taxon>Chryseobacterium group</taxon>
        <taxon>Chryseobacterium</taxon>
    </lineage>
</organism>
<proteinExistence type="predicted"/>
<sequence length="63" mass="7278">MSPPELWEKIDSDTRKAAKGPDENLLNFHCSIKDKVLKKYIRYSQHKSHTLTLVHSSKEDGLI</sequence>
<dbReference type="AlphaFoldDB" id="A0A511YQU3"/>
<keyword evidence="2" id="KW-1185">Reference proteome</keyword>